<dbReference type="RefSeq" id="WP_244643732.1">
    <property type="nucleotide sequence ID" value="NZ_BMES01000001.1"/>
</dbReference>
<accession>A0A917I647</accession>
<comment type="caution">
    <text evidence="2">The sequence shown here is derived from an EMBL/GenBank/DDBJ whole genome shotgun (WGS) entry which is preliminary data.</text>
</comment>
<dbReference type="EMBL" id="BMES01000001">
    <property type="protein sequence ID" value="GGH18442.1"/>
    <property type="molecule type" value="Genomic_DNA"/>
</dbReference>
<proteinExistence type="predicted"/>
<reference evidence="2" key="2">
    <citation type="submission" date="2020-09" db="EMBL/GenBank/DDBJ databases">
        <authorList>
            <person name="Sun Q."/>
            <person name="Zhou Y."/>
        </authorList>
    </citation>
    <scope>NUCLEOTIDE SEQUENCE</scope>
    <source>
        <strain evidence="2">CGMCC 1.12214</strain>
    </source>
</reference>
<evidence type="ECO:0000313" key="2">
    <source>
        <dbReference type="EMBL" id="GGH18442.1"/>
    </source>
</evidence>
<dbReference type="Proteomes" id="UP000603912">
    <property type="component" value="Unassembled WGS sequence"/>
</dbReference>
<organism evidence="2 3">
    <name type="scientific">Alsobacter metallidurans</name>
    <dbReference type="NCBI Taxonomy" id="340221"/>
    <lineage>
        <taxon>Bacteria</taxon>
        <taxon>Pseudomonadati</taxon>
        <taxon>Pseudomonadota</taxon>
        <taxon>Alphaproteobacteria</taxon>
        <taxon>Hyphomicrobiales</taxon>
        <taxon>Alsobacteraceae</taxon>
        <taxon>Alsobacter</taxon>
    </lineage>
</organism>
<name>A0A917I647_9HYPH</name>
<evidence type="ECO:0000256" key="1">
    <source>
        <dbReference type="SAM" id="SignalP"/>
    </source>
</evidence>
<keyword evidence="1" id="KW-0732">Signal</keyword>
<keyword evidence="3" id="KW-1185">Reference proteome</keyword>
<dbReference type="AlphaFoldDB" id="A0A917I647"/>
<gene>
    <name evidence="2" type="ORF">GCM10007036_20630</name>
</gene>
<evidence type="ECO:0008006" key="4">
    <source>
        <dbReference type="Google" id="ProtNLM"/>
    </source>
</evidence>
<protein>
    <recommendedName>
        <fullName evidence="4">Lipoprotein</fullName>
    </recommendedName>
</protein>
<feature type="chain" id="PRO_5037271929" description="Lipoprotein" evidence="1">
    <location>
        <begin position="29"/>
        <end position="101"/>
    </location>
</feature>
<sequence>MSLRITAIATLAATSLVCSLGFVAPAQARDGVNGALFGGLAAGAIVGGVVANSMNRPPVVYREVGPPPPPVVVYPECHNVREPLYDSAGYVAGHRTVRVCD</sequence>
<evidence type="ECO:0000313" key="3">
    <source>
        <dbReference type="Proteomes" id="UP000603912"/>
    </source>
</evidence>
<feature type="signal peptide" evidence="1">
    <location>
        <begin position="1"/>
        <end position="28"/>
    </location>
</feature>
<reference evidence="2" key="1">
    <citation type="journal article" date="2014" name="Int. J. Syst. Evol. Microbiol.">
        <title>Complete genome sequence of Corynebacterium casei LMG S-19264T (=DSM 44701T), isolated from a smear-ripened cheese.</title>
        <authorList>
            <consortium name="US DOE Joint Genome Institute (JGI-PGF)"/>
            <person name="Walter F."/>
            <person name="Albersmeier A."/>
            <person name="Kalinowski J."/>
            <person name="Ruckert C."/>
        </authorList>
    </citation>
    <scope>NUCLEOTIDE SEQUENCE</scope>
    <source>
        <strain evidence="2">CGMCC 1.12214</strain>
    </source>
</reference>